<dbReference type="GO" id="GO:0000981">
    <property type="term" value="F:DNA-binding transcription factor activity, RNA polymerase II-specific"/>
    <property type="evidence" value="ECO:0007669"/>
    <property type="project" value="InterPro"/>
</dbReference>
<dbReference type="GO" id="GO:0008270">
    <property type="term" value="F:zinc ion binding"/>
    <property type="evidence" value="ECO:0007669"/>
    <property type="project" value="InterPro"/>
</dbReference>
<dbReference type="Gene3D" id="4.10.240.10">
    <property type="entry name" value="Zn(2)-C6 fungal-type DNA-binding domain"/>
    <property type="match status" value="1"/>
</dbReference>
<keyword evidence="6" id="KW-1185">Reference proteome</keyword>
<dbReference type="Pfam" id="PF00172">
    <property type="entry name" value="Zn_clus"/>
    <property type="match status" value="1"/>
</dbReference>
<dbReference type="PROSITE" id="PS50048">
    <property type="entry name" value="ZN2_CY6_FUNGAL_2"/>
    <property type="match status" value="1"/>
</dbReference>
<dbReference type="PANTHER" id="PTHR31001:SF90">
    <property type="entry name" value="CENTROMERE DNA-BINDING PROTEIN COMPLEX CBF3 SUBUNIT B"/>
    <property type="match status" value="1"/>
</dbReference>
<organism evidence="5 6">
    <name type="scientific">Apodospora peruviana</name>
    <dbReference type="NCBI Taxonomy" id="516989"/>
    <lineage>
        <taxon>Eukaryota</taxon>
        <taxon>Fungi</taxon>
        <taxon>Dikarya</taxon>
        <taxon>Ascomycota</taxon>
        <taxon>Pezizomycotina</taxon>
        <taxon>Sordariomycetes</taxon>
        <taxon>Sordariomycetidae</taxon>
        <taxon>Sordariales</taxon>
        <taxon>Lasiosphaeriaceae</taxon>
        <taxon>Apodospora</taxon>
    </lineage>
</organism>
<feature type="region of interest" description="Disordered" evidence="3">
    <location>
        <begin position="1"/>
        <end position="40"/>
    </location>
</feature>
<sequence>MKRKISPVRAGDAGLSDSGYTLDQDLGSIHGHRKRQPQTSCDFCRQKKLKCDRLRPCSSCTARSRPCHGPPGAQQSPIGTASTVHSPHADATGHEILERLRKLEEAVFGNSPGSRGVDGSPSCPEPGEPQSTTGLGGQVLVANSELDNTDACGSLALAGDHCDAITYRIARPDPVLPTTSKTGLRDVFPAQTMHPTKRIWLPSQEGSLALLEDFLRGQHLFLGIIDPHATRMFINNVYACLQSPDNPKVRTARVALILAISATTAFFWDKNDHGLTYQFNSEADAARRSIIWRKSVLDLLDQARREMLPCLEEVQATVILSALVSQMEGCPSRYRRLQASALVTARELCMHLVDAPVSSPPWENLPEDVLKERGYEVEEDSEAIREVKRRVWWYLAGTDWLLSVMGGPLNRTYTVNPRHMNVRYPRNINDADLASIGPPPPDGTASTPNTSSDPPTQYTLHLLRIRLAEICYKIVDALQPLNSSPATLGIGNGNGGGNIEHLPYEQVLYLSNLFDDAFASFPPSFKQDASVPVPASVSLDARSMANIDIQRRAILLFFHARRARLFRPFLHYYSTPTNGISRDQRFDKFASICRVSARTVLGLASSLLGEDDGYIMKGTLNSNATNENRRRHGAHLVHRSGVIILHLFMACVILATDPTFLAGGGDKMDAEARRAELANACHLLQIAGERSAMALSLMENLLAVLQRHKVRVGHGMQAQTAAARRTKLADFGIHIADDSTISRQAPPIADTSIEMMGTEPPGFGQFNGTDTNTMNWDSMEVQMQETQQQQQPLVEGNWQPGQQLTDEPPLLTGQPLDGLWKDLVDTAAAAAGDRISDGVWDQMFADLDYLIGPS</sequence>
<comment type="caution">
    <text evidence="5">The sequence shown here is derived from an EMBL/GenBank/DDBJ whole genome shotgun (WGS) entry which is preliminary data.</text>
</comment>
<dbReference type="InterPro" id="IPR050613">
    <property type="entry name" value="Sec_Metabolite_Reg"/>
</dbReference>
<dbReference type="Proteomes" id="UP001283341">
    <property type="component" value="Unassembled WGS sequence"/>
</dbReference>
<dbReference type="InterPro" id="IPR036864">
    <property type="entry name" value="Zn2-C6_fun-type_DNA-bd_sf"/>
</dbReference>
<proteinExistence type="predicted"/>
<gene>
    <name evidence="5" type="ORF">B0H66DRAFT_566662</name>
</gene>
<dbReference type="SMART" id="SM00066">
    <property type="entry name" value="GAL4"/>
    <property type="match status" value="1"/>
</dbReference>
<evidence type="ECO:0000259" key="4">
    <source>
        <dbReference type="PROSITE" id="PS50048"/>
    </source>
</evidence>
<protein>
    <recommendedName>
        <fullName evidence="4">Zn(2)-C6 fungal-type domain-containing protein</fullName>
    </recommendedName>
</protein>
<evidence type="ECO:0000313" key="5">
    <source>
        <dbReference type="EMBL" id="KAK3313632.1"/>
    </source>
</evidence>
<dbReference type="CDD" id="cd00067">
    <property type="entry name" value="GAL4"/>
    <property type="match status" value="1"/>
</dbReference>
<evidence type="ECO:0000256" key="3">
    <source>
        <dbReference type="SAM" id="MobiDB-lite"/>
    </source>
</evidence>
<evidence type="ECO:0000256" key="2">
    <source>
        <dbReference type="ARBA" id="ARBA00023242"/>
    </source>
</evidence>
<feature type="domain" description="Zn(2)-C6 fungal-type" evidence="4">
    <location>
        <begin position="40"/>
        <end position="67"/>
    </location>
</feature>
<feature type="region of interest" description="Disordered" evidence="3">
    <location>
        <begin position="59"/>
        <end position="88"/>
    </location>
</feature>
<dbReference type="AlphaFoldDB" id="A0AAE0HW12"/>
<evidence type="ECO:0000256" key="1">
    <source>
        <dbReference type="ARBA" id="ARBA00004123"/>
    </source>
</evidence>
<accession>A0AAE0HW12</accession>
<dbReference type="EMBL" id="JAUEDM010000007">
    <property type="protein sequence ID" value="KAK3313632.1"/>
    <property type="molecule type" value="Genomic_DNA"/>
</dbReference>
<feature type="region of interest" description="Disordered" evidence="3">
    <location>
        <begin position="108"/>
        <end position="135"/>
    </location>
</feature>
<feature type="compositionally biased region" description="Polar residues" evidence="3">
    <location>
        <begin position="73"/>
        <end position="85"/>
    </location>
</feature>
<comment type="subcellular location">
    <subcellularLocation>
        <location evidence="1">Nucleus</location>
    </subcellularLocation>
</comment>
<feature type="region of interest" description="Disordered" evidence="3">
    <location>
        <begin position="430"/>
        <end position="455"/>
    </location>
</feature>
<dbReference type="GO" id="GO:0005634">
    <property type="term" value="C:nucleus"/>
    <property type="evidence" value="ECO:0007669"/>
    <property type="project" value="UniProtKB-SubCell"/>
</dbReference>
<dbReference type="PROSITE" id="PS00463">
    <property type="entry name" value="ZN2_CY6_FUNGAL_1"/>
    <property type="match status" value="1"/>
</dbReference>
<dbReference type="SUPFAM" id="SSF57701">
    <property type="entry name" value="Zn2/Cys6 DNA-binding domain"/>
    <property type="match status" value="1"/>
</dbReference>
<dbReference type="PANTHER" id="PTHR31001">
    <property type="entry name" value="UNCHARACTERIZED TRANSCRIPTIONAL REGULATORY PROTEIN"/>
    <property type="match status" value="1"/>
</dbReference>
<evidence type="ECO:0000313" key="6">
    <source>
        <dbReference type="Proteomes" id="UP001283341"/>
    </source>
</evidence>
<feature type="compositionally biased region" description="Polar residues" evidence="3">
    <location>
        <begin position="444"/>
        <end position="455"/>
    </location>
</feature>
<reference evidence="5" key="1">
    <citation type="journal article" date="2023" name="Mol. Phylogenet. Evol.">
        <title>Genome-scale phylogeny and comparative genomics of the fungal order Sordariales.</title>
        <authorList>
            <person name="Hensen N."/>
            <person name="Bonometti L."/>
            <person name="Westerberg I."/>
            <person name="Brannstrom I.O."/>
            <person name="Guillou S."/>
            <person name="Cros-Aarteil S."/>
            <person name="Calhoun S."/>
            <person name="Haridas S."/>
            <person name="Kuo A."/>
            <person name="Mondo S."/>
            <person name="Pangilinan J."/>
            <person name="Riley R."/>
            <person name="LaButti K."/>
            <person name="Andreopoulos B."/>
            <person name="Lipzen A."/>
            <person name="Chen C."/>
            <person name="Yan M."/>
            <person name="Daum C."/>
            <person name="Ng V."/>
            <person name="Clum A."/>
            <person name="Steindorff A."/>
            <person name="Ohm R.A."/>
            <person name="Martin F."/>
            <person name="Silar P."/>
            <person name="Natvig D.O."/>
            <person name="Lalanne C."/>
            <person name="Gautier V."/>
            <person name="Ament-Velasquez S.L."/>
            <person name="Kruys A."/>
            <person name="Hutchinson M.I."/>
            <person name="Powell A.J."/>
            <person name="Barry K."/>
            <person name="Miller A.N."/>
            <person name="Grigoriev I.V."/>
            <person name="Debuchy R."/>
            <person name="Gladieux P."/>
            <person name="Hiltunen Thoren M."/>
            <person name="Johannesson H."/>
        </authorList>
    </citation>
    <scope>NUCLEOTIDE SEQUENCE</scope>
    <source>
        <strain evidence="5">CBS 118394</strain>
    </source>
</reference>
<dbReference type="InterPro" id="IPR001138">
    <property type="entry name" value="Zn2Cys6_DnaBD"/>
</dbReference>
<dbReference type="CDD" id="cd12148">
    <property type="entry name" value="fungal_TF_MHR"/>
    <property type="match status" value="1"/>
</dbReference>
<keyword evidence="2" id="KW-0539">Nucleus</keyword>
<name>A0AAE0HW12_9PEZI</name>
<reference evidence="5" key="2">
    <citation type="submission" date="2023-06" db="EMBL/GenBank/DDBJ databases">
        <authorList>
            <consortium name="Lawrence Berkeley National Laboratory"/>
            <person name="Haridas S."/>
            <person name="Hensen N."/>
            <person name="Bonometti L."/>
            <person name="Westerberg I."/>
            <person name="Brannstrom I.O."/>
            <person name="Guillou S."/>
            <person name="Cros-Aarteil S."/>
            <person name="Calhoun S."/>
            <person name="Kuo A."/>
            <person name="Mondo S."/>
            <person name="Pangilinan J."/>
            <person name="Riley R."/>
            <person name="Labutti K."/>
            <person name="Andreopoulos B."/>
            <person name="Lipzen A."/>
            <person name="Chen C."/>
            <person name="Yanf M."/>
            <person name="Daum C."/>
            <person name="Ng V."/>
            <person name="Clum A."/>
            <person name="Steindorff A."/>
            <person name="Ohm R."/>
            <person name="Martin F."/>
            <person name="Silar P."/>
            <person name="Natvig D."/>
            <person name="Lalanne C."/>
            <person name="Gautier V."/>
            <person name="Ament-Velasquez S.L."/>
            <person name="Kruys A."/>
            <person name="Hutchinson M.I."/>
            <person name="Powell A.J."/>
            <person name="Barry K."/>
            <person name="Miller A.N."/>
            <person name="Grigoriev I.V."/>
            <person name="Debuchy R."/>
            <person name="Gladieux P."/>
            <person name="Thoren M.H."/>
            <person name="Johannesson H."/>
        </authorList>
    </citation>
    <scope>NUCLEOTIDE SEQUENCE</scope>
    <source>
        <strain evidence="5">CBS 118394</strain>
    </source>
</reference>